<evidence type="ECO:0000256" key="8">
    <source>
        <dbReference type="ARBA" id="ARBA00023180"/>
    </source>
</evidence>
<dbReference type="GO" id="GO:0006685">
    <property type="term" value="P:sphingomyelin catabolic process"/>
    <property type="evidence" value="ECO:0007669"/>
    <property type="project" value="InterPro"/>
</dbReference>
<dbReference type="EMBL" id="GIBP01002548">
    <property type="protein sequence ID" value="NDV31517.1"/>
    <property type="molecule type" value="Transcribed_RNA"/>
</dbReference>
<dbReference type="GO" id="GO:0016020">
    <property type="term" value="C:membrane"/>
    <property type="evidence" value="ECO:0007669"/>
    <property type="project" value="GOC"/>
</dbReference>
<dbReference type="InterPro" id="IPR041805">
    <property type="entry name" value="ASMase/PPN1_MPP"/>
</dbReference>
<evidence type="ECO:0000256" key="2">
    <source>
        <dbReference type="ARBA" id="ARBA00008234"/>
    </source>
</evidence>
<dbReference type="PANTHER" id="PTHR10340">
    <property type="entry name" value="SPHINGOMYELIN PHOSPHODIESTERASE"/>
    <property type="match status" value="1"/>
</dbReference>
<evidence type="ECO:0000313" key="13">
    <source>
        <dbReference type="EMBL" id="NDV31517.1"/>
    </source>
</evidence>
<organism evidence="13">
    <name type="scientific">Arcella intermedia</name>
    <dbReference type="NCBI Taxonomy" id="1963864"/>
    <lineage>
        <taxon>Eukaryota</taxon>
        <taxon>Amoebozoa</taxon>
        <taxon>Tubulinea</taxon>
        <taxon>Elardia</taxon>
        <taxon>Arcellinida</taxon>
        <taxon>Sphaerothecina</taxon>
        <taxon>Arcellidae</taxon>
        <taxon>Arcella</taxon>
    </lineage>
</organism>
<comment type="cofactor">
    <cofactor evidence="9">
        <name>Zn(2+)</name>
        <dbReference type="ChEBI" id="CHEBI:29105"/>
    </cofactor>
    <text evidence="9">Binds 2 Zn(2+) ions per subunit.</text>
</comment>
<feature type="domain" description="Sphingomyelin phosphodiesterase C-terminal" evidence="12">
    <location>
        <begin position="326"/>
        <end position="456"/>
    </location>
</feature>
<evidence type="ECO:0000259" key="11">
    <source>
        <dbReference type="Pfam" id="PF00149"/>
    </source>
</evidence>
<feature type="disulfide bond" evidence="10">
    <location>
        <begin position="86"/>
        <end position="103"/>
    </location>
</feature>
<dbReference type="InterPro" id="IPR045473">
    <property type="entry name" value="ASM_C"/>
</dbReference>
<dbReference type="GO" id="GO:0005576">
    <property type="term" value="C:extracellular region"/>
    <property type="evidence" value="ECO:0007669"/>
    <property type="project" value="UniProtKB-SubCell"/>
</dbReference>
<keyword evidence="6" id="KW-0378">Hydrolase</keyword>
<feature type="domain" description="Calcineurin-like phosphoesterase" evidence="11">
    <location>
        <begin position="59"/>
        <end position="310"/>
    </location>
</feature>
<dbReference type="GO" id="GO:0046872">
    <property type="term" value="F:metal ion binding"/>
    <property type="evidence" value="ECO:0007669"/>
    <property type="project" value="UniProtKB-KW"/>
</dbReference>
<keyword evidence="3" id="KW-0964">Secreted</keyword>
<name>A0A6B2L3Q1_9EUKA</name>
<evidence type="ECO:0000256" key="9">
    <source>
        <dbReference type="PIRSR" id="PIRSR000948-1"/>
    </source>
</evidence>
<evidence type="ECO:0000256" key="4">
    <source>
        <dbReference type="ARBA" id="ARBA00022723"/>
    </source>
</evidence>
<dbReference type="GO" id="GO:0004767">
    <property type="term" value="F:sphingomyelin phosphodiesterase activity"/>
    <property type="evidence" value="ECO:0007669"/>
    <property type="project" value="InterPro"/>
</dbReference>
<dbReference type="Gene3D" id="3.60.21.10">
    <property type="match status" value="1"/>
</dbReference>
<evidence type="ECO:0000256" key="5">
    <source>
        <dbReference type="ARBA" id="ARBA00022729"/>
    </source>
</evidence>
<dbReference type="PANTHER" id="PTHR10340:SF57">
    <property type="entry name" value="METALLOPHOS DOMAIN-CONTAINING PROTEIN"/>
    <property type="match status" value="1"/>
</dbReference>
<feature type="binding site" evidence="9">
    <location>
        <position position="274"/>
    </location>
    <ligand>
        <name>Zn(2+)</name>
        <dbReference type="ChEBI" id="CHEBI:29105"/>
        <label>2</label>
    </ligand>
</feature>
<keyword evidence="10" id="KW-1015">Disulfide bond</keyword>
<feature type="binding site" evidence="9">
    <location>
        <position position="171"/>
    </location>
    <ligand>
        <name>Zn(2+)</name>
        <dbReference type="ChEBI" id="CHEBI:29105"/>
        <label>2</label>
    </ligand>
</feature>
<evidence type="ECO:0000256" key="7">
    <source>
        <dbReference type="ARBA" id="ARBA00022833"/>
    </source>
</evidence>
<dbReference type="Pfam" id="PF19272">
    <property type="entry name" value="ASMase_C"/>
    <property type="match status" value="1"/>
</dbReference>
<dbReference type="Pfam" id="PF00149">
    <property type="entry name" value="Metallophos"/>
    <property type="match status" value="1"/>
</dbReference>
<evidence type="ECO:0000256" key="3">
    <source>
        <dbReference type="ARBA" id="ARBA00022525"/>
    </source>
</evidence>
<feature type="binding site" evidence="9">
    <location>
        <position position="67"/>
    </location>
    <ligand>
        <name>Zn(2+)</name>
        <dbReference type="ChEBI" id="CHEBI:29105"/>
        <label>1</label>
    </ligand>
</feature>
<dbReference type="PIRSF" id="PIRSF000948">
    <property type="entry name" value="Sphingomy_PDE"/>
    <property type="match status" value="1"/>
</dbReference>
<keyword evidence="7 9" id="KW-0862">Zinc</keyword>
<feature type="binding site" evidence="9">
    <location>
        <position position="130"/>
    </location>
    <ligand>
        <name>Zn(2+)</name>
        <dbReference type="ChEBI" id="CHEBI:29105"/>
        <label>1</label>
    </ligand>
</feature>
<evidence type="ECO:0000256" key="10">
    <source>
        <dbReference type="PIRSR" id="PIRSR000948-2"/>
    </source>
</evidence>
<keyword evidence="8" id="KW-0325">Glycoprotein</keyword>
<dbReference type="InterPro" id="IPR004843">
    <property type="entry name" value="Calcineurin-like_PHP"/>
</dbReference>
<protein>
    <submittedName>
        <fullName evidence="13">Uncharacterized protein</fullName>
    </submittedName>
</protein>
<accession>A0A6B2L3Q1</accession>
<feature type="binding site" evidence="9">
    <location>
        <position position="307"/>
    </location>
    <ligand>
        <name>Zn(2+)</name>
        <dbReference type="ChEBI" id="CHEBI:29105"/>
        <label>2</label>
    </ligand>
</feature>
<keyword evidence="4 9" id="KW-0479">Metal-binding</keyword>
<evidence type="ECO:0000256" key="1">
    <source>
        <dbReference type="ARBA" id="ARBA00004613"/>
    </source>
</evidence>
<comment type="similarity">
    <text evidence="2">Belongs to the acid sphingomyelinase family.</text>
</comment>
<dbReference type="InterPro" id="IPR029052">
    <property type="entry name" value="Metallo-depent_PP-like"/>
</dbReference>
<sequence>MIRSWGPTVVDVFVALELDPQSSCAKIDLCPPVNGSATPVYPKPKLTPSGPFPNPATGTIFHVSDIHYDHFYTTGTNTDCGMPVCCHPTYGNGPAGTFGDYNCDTPKILVQDMLNQMKNANPDYLIYTGDTPAHDLWLQTHKSNVDTILNVTQWVLERLPAKTKYFPALGNHAAAPVDNFGGPLRDFWLYGPVGDLWSKFLPTDAVVSFKFGGYYTAVMEPGLRVIALQTNYYDNNNLWLKSLQQPDIAGQLTWLGDVLSQIKALGEKAIIIAHEKPASFAKGPWQQMYLSLINQYKDIIVTHFMGHNHNDLFQVLHDPSSNGSVPISVVFIPSSLTPVGNTSNPSYRIYSYDQLSKEVLDFVQYRVDLVLANQNGYLDWYQAYTAKKDWKISDMSPKSWQSVGERIGANVQDWNFFKTQYHGGVKYFPPEQLDKNQKVAMCTVLGDSDETYATCMK</sequence>
<proteinExistence type="inferred from homology"/>
<reference evidence="13" key="1">
    <citation type="journal article" date="2020" name="J. Eukaryot. Microbiol.">
        <title>De novo Sequencing, Assembly and Annotation of the Transcriptome for the Free-Living Testate Amoeba Arcella intermedia.</title>
        <authorList>
            <person name="Ribeiro G.M."/>
            <person name="Porfirio-Sousa A.L."/>
            <person name="Maurer-Alcala X.X."/>
            <person name="Katz L.A."/>
            <person name="Lahr D.J.G."/>
        </authorList>
    </citation>
    <scope>NUCLEOTIDE SEQUENCE</scope>
</reference>
<feature type="disulfide bond" evidence="10">
    <location>
        <begin position="80"/>
        <end position="85"/>
    </location>
</feature>
<evidence type="ECO:0000256" key="6">
    <source>
        <dbReference type="ARBA" id="ARBA00022801"/>
    </source>
</evidence>
<comment type="subcellular location">
    <subcellularLocation>
        <location evidence="1">Secreted</location>
    </subcellularLocation>
</comment>
<feature type="binding site" evidence="9">
    <location>
        <position position="65"/>
    </location>
    <ligand>
        <name>Zn(2+)</name>
        <dbReference type="ChEBI" id="CHEBI:29105"/>
        <label>1</label>
    </ligand>
</feature>
<dbReference type="SUPFAM" id="SSF56300">
    <property type="entry name" value="Metallo-dependent phosphatases"/>
    <property type="match status" value="1"/>
</dbReference>
<evidence type="ECO:0000259" key="12">
    <source>
        <dbReference type="Pfam" id="PF19272"/>
    </source>
</evidence>
<dbReference type="InterPro" id="IPR011160">
    <property type="entry name" value="Sphingomy_PDE"/>
</dbReference>
<dbReference type="AlphaFoldDB" id="A0A6B2L3Q1"/>
<feature type="binding site" evidence="9">
    <location>
        <position position="130"/>
    </location>
    <ligand>
        <name>Zn(2+)</name>
        <dbReference type="ChEBI" id="CHEBI:29105"/>
        <label>2</label>
    </ligand>
</feature>
<keyword evidence="5" id="KW-0732">Signal</keyword>
<dbReference type="CDD" id="cd00842">
    <property type="entry name" value="MPP_ASMase"/>
    <property type="match status" value="1"/>
</dbReference>
<feature type="binding site" evidence="9">
    <location>
        <position position="309"/>
    </location>
    <ligand>
        <name>Zn(2+)</name>
        <dbReference type="ChEBI" id="CHEBI:29105"/>
        <label>1</label>
    </ligand>
</feature>